<evidence type="ECO:0000313" key="1">
    <source>
        <dbReference type="EMBL" id="MBB5982943.1"/>
    </source>
</evidence>
<dbReference type="AlphaFoldDB" id="A0A841DWI6"/>
<name>A0A841DWI6_9ACTN</name>
<dbReference type="RefSeq" id="WP_184840551.1">
    <property type="nucleotide sequence ID" value="NZ_BAAAVN010000002.1"/>
</dbReference>
<protein>
    <recommendedName>
        <fullName evidence="3">DUF559 domain-containing protein</fullName>
    </recommendedName>
</protein>
<proteinExistence type="predicted"/>
<sequence>MRNVEACGEGPRDETGGRLGELFEQVSGRQLGAFSRAQATEHGITDKVLSQRRRARQIQQIHRGVYVDFTGPLPFETRVWAAWLAYAPDAALTGETALRQYGVKGEWSDDRIHLAVPHARRVIGRPSVLVTRHRGYSAQLYGSRTPPIMRLEVAALVRASAEPDLSRQAALLLEVCRQRATTPARLLAELDSLIRLPGRQTLRRIVLDAADGAQSFLEQQYLHRVERAHALPIAERQVRFQSATGSRKHVVYRDSEYTPYGLIVELDGRRGHSDTESSWRDMHRDNAATVSGKLTLRFGYQLVDEPCIAATQVAAALNLRGWAGRPRPCSPTCQATRHYFPKPVRGA</sequence>
<dbReference type="EMBL" id="JACHNF010000001">
    <property type="protein sequence ID" value="MBB5982943.1"/>
    <property type="molecule type" value="Genomic_DNA"/>
</dbReference>
<evidence type="ECO:0008006" key="3">
    <source>
        <dbReference type="Google" id="ProtNLM"/>
    </source>
</evidence>
<dbReference type="Proteomes" id="UP000558997">
    <property type="component" value="Unassembled WGS sequence"/>
</dbReference>
<evidence type="ECO:0000313" key="2">
    <source>
        <dbReference type="Proteomes" id="UP000558997"/>
    </source>
</evidence>
<accession>A0A841DWI6</accession>
<reference evidence="1 2" key="1">
    <citation type="submission" date="2020-08" db="EMBL/GenBank/DDBJ databases">
        <title>Sequencing the genomes of 1000 actinobacteria strains.</title>
        <authorList>
            <person name="Klenk H.-P."/>
        </authorList>
    </citation>
    <scope>NUCLEOTIDE SEQUENCE [LARGE SCALE GENOMIC DNA]</scope>
    <source>
        <strain evidence="1 2">DSM 17294</strain>
    </source>
</reference>
<gene>
    <name evidence="1" type="ORF">HDA44_006284</name>
</gene>
<organism evidence="1 2">
    <name type="scientific">Kribbella solani</name>
    <dbReference type="NCBI Taxonomy" id="236067"/>
    <lineage>
        <taxon>Bacteria</taxon>
        <taxon>Bacillati</taxon>
        <taxon>Actinomycetota</taxon>
        <taxon>Actinomycetes</taxon>
        <taxon>Propionibacteriales</taxon>
        <taxon>Kribbellaceae</taxon>
        <taxon>Kribbella</taxon>
    </lineage>
</organism>
<comment type="caution">
    <text evidence="1">The sequence shown here is derived from an EMBL/GenBank/DDBJ whole genome shotgun (WGS) entry which is preliminary data.</text>
</comment>
<keyword evidence="2" id="KW-1185">Reference proteome</keyword>